<feature type="transmembrane region" description="Helical" evidence="9">
    <location>
        <begin position="61"/>
        <end position="83"/>
    </location>
</feature>
<dbReference type="Gene3D" id="3.30.465.10">
    <property type="match status" value="1"/>
</dbReference>
<evidence type="ECO:0000313" key="12">
    <source>
        <dbReference type="EMBL" id="TCS71704.1"/>
    </source>
</evidence>
<dbReference type="GO" id="GO:0050660">
    <property type="term" value="F:flavin adenine dinucleotide binding"/>
    <property type="evidence" value="ECO:0007669"/>
    <property type="project" value="InterPro"/>
</dbReference>
<evidence type="ECO:0000256" key="2">
    <source>
        <dbReference type="ARBA" id="ARBA00022692"/>
    </source>
</evidence>
<proteinExistence type="predicted"/>
<organism evidence="12 13">
    <name type="scientific">Sulfuritortus calidifontis</name>
    <dbReference type="NCBI Taxonomy" id="1914471"/>
    <lineage>
        <taxon>Bacteria</taxon>
        <taxon>Pseudomonadati</taxon>
        <taxon>Pseudomonadota</taxon>
        <taxon>Betaproteobacteria</taxon>
        <taxon>Nitrosomonadales</taxon>
        <taxon>Thiobacillaceae</taxon>
        <taxon>Sulfuritortus</taxon>
    </lineage>
</organism>
<evidence type="ECO:0000256" key="6">
    <source>
        <dbReference type="ARBA" id="ARBA00023136"/>
    </source>
</evidence>
<evidence type="ECO:0000256" key="7">
    <source>
        <dbReference type="PROSITE-ProRule" id="PRU00703"/>
    </source>
</evidence>
<keyword evidence="5 7" id="KW-0129">CBS domain</keyword>
<dbReference type="OrthoDB" id="9797674at2"/>
<dbReference type="Pfam" id="PF03471">
    <property type="entry name" value="CorC_HlyC"/>
    <property type="match status" value="1"/>
</dbReference>
<dbReference type="InterPro" id="IPR000644">
    <property type="entry name" value="CBS_dom"/>
</dbReference>
<evidence type="ECO:0000259" key="10">
    <source>
        <dbReference type="PROSITE" id="PS51371"/>
    </source>
</evidence>
<keyword evidence="4 8" id="KW-1133">Transmembrane helix</keyword>
<dbReference type="CDD" id="cd04590">
    <property type="entry name" value="CBS_pair_CorC_HlyC_assoc"/>
    <property type="match status" value="1"/>
</dbReference>
<evidence type="ECO:0000256" key="4">
    <source>
        <dbReference type="ARBA" id="ARBA00022989"/>
    </source>
</evidence>
<dbReference type="InterPro" id="IPR005170">
    <property type="entry name" value="Transptr-assoc_dom"/>
</dbReference>
<dbReference type="RefSeq" id="WP_126460305.1">
    <property type="nucleotide sequence ID" value="NZ_AP018721.1"/>
</dbReference>
<evidence type="ECO:0000256" key="3">
    <source>
        <dbReference type="ARBA" id="ARBA00022737"/>
    </source>
</evidence>
<dbReference type="Gene3D" id="3.10.580.10">
    <property type="entry name" value="CBS-domain"/>
    <property type="match status" value="1"/>
</dbReference>
<dbReference type="Pfam" id="PF00571">
    <property type="entry name" value="CBS"/>
    <property type="match status" value="2"/>
</dbReference>
<dbReference type="SUPFAM" id="SSF56176">
    <property type="entry name" value="FAD-binding/transporter-associated domain-like"/>
    <property type="match status" value="1"/>
</dbReference>
<dbReference type="Proteomes" id="UP000295135">
    <property type="component" value="Unassembled WGS sequence"/>
</dbReference>
<feature type="domain" description="CBS" evidence="10">
    <location>
        <begin position="279"/>
        <end position="338"/>
    </location>
</feature>
<dbReference type="EMBL" id="SLZY01000008">
    <property type="protein sequence ID" value="TCS71704.1"/>
    <property type="molecule type" value="Genomic_DNA"/>
</dbReference>
<feature type="transmembrane region" description="Helical" evidence="9">
    <location>
        <begin position="139"/>
        <end position="161"/>
    </location>
</feature>
<accession>A0A4R3JUW6</accession>
<dbReference type="PROSITE" id="PS51846">
    <property type="entry name" value="CNNM"/>
    <property type="match status" value="1"/>
</dbReference>
<evidence type="ECO:0000256" key="1">
    <source>
        <dbReference type="ARBA" id="ARBA00004141"/>
    </source>
</evidence>
<keyword evidence="6 8" id="KW-0472">Membrane</keyword>
<dbReference type="InterPro" id="IPR036318">
    <property type="entry name" value="FAD-bd_PCMH-like_sf"/>
</dbReference>
<evidence type="ECO:0000313" key="13">
    <source>
        <dbReference type="Proteomes" id="UP000295135"/>
    </source>
</evidence>
<dbReference type="GO" id="GO:0005886">
    <property type="term" value="C:plasma membrane"/>
    <property type="evidence" value="ECO:0007669"/>
    <property type="project" value="TreeGrafter"/>
</dbReference>
<keyword evidence="13" id="KW-1185">Reference proteome</keyword>
<evidence type="ECO:0000256" key="9">
    <source>
        <dbReference type="SAM" id="Phobius"/>
    </source>
</evidence>
<keyword evidence="3" id="KW-0677">Repeat</keyword>
<dbReference type="SMART" id="SM01091">
    <property type="entry name" value="CorC_HlyC"/>
    <property type="match status" value="1"/>
</dbReference>
<evidence type="ECO:0000256" key="5">
    <source>
        <dbReference type="ARBA" id="ARBA00023122"/>
    </source>
</evidence>
<dbReference type="PANTHER" id="PTHR22777:SF17">
    <property type="entry name" value="UPF0053 PROTEIN SLL0260"/>
    <property type="match status" value="1"/>
</dbReference>
<feature type="transmembrane region" description="Helical" evidence="9">
    <location>
        <begin position="95"/>
        <end position="119"/>
    </location>
</feature>
<dbReference type="PROSITE" id="PS51371">
    <property type="entry name" value="CBS"/>
    <property type="match status" value="2"/>
</dbReference>
<evidence type="ECO:0000259" key="11">
    <source>
        <dbReference type="PROSITE" id="PS51846"/>
    </source>
</evidence>
<feature type="domain" description="CBS" evidence="10">
    <location>
        <begin position="215"/>
        <end position="276"/>
    </location>
</feature>
<dbReference type="PANTHER" id="PTHR22777">
    <property type="entry name" value="HEMOLYSIN-RELATED"/>
    <property type="match status" value="1"/>
</dbReference>
<comment type="subcellular location">
    <subcellularLocation>
        <location evidence="1">Membrane</location>
        <topology evidence="1">Multi-pass membrane protein</topology>
    </subcellularLocation>
</comment>
<protein>
    <submittedName>
        <fullName evidence="12">Putative hemolysin</fullName>
    </submittedName>
</protein>
<comment type="caution">
    <text evidence="12">The sequence shown here is derived from an EMBL/GenBank/DDBJ whole genome shotgun (WGS) entry which is preliminary data.</text>
</comment>
<reference evidence="12 13" key="1">
    <citation type="submission" date="2019-03" db="EMBL/GenBank/DDBJ databases">
        <title>Genomic Encyclopedia of Type Strains, Phase IV (KMG-IV): sequencing the most valuable type-strain genomes for metagenomic binning, comparative biology and taxonomic classification.</title>
        <authorList>
            <person name="Goeker M."/>
        </authorList>
    </citation>
    <scope>NUCLEOTIDE SEQUENCE [LARGE SCALE GENOMIC DNA]</scope>
    <source>
        <strain evidence="12 13">DSM 103923</strain>
    </source>
</reference>
<dbReference type="SMART" id="SM00116">
    <property type="entry name" value="CBS"/>
    <property type="match status" value="2"/>
</dbReference>
<dbReference type="InterPro" id="IPR016169">
    <property type="entry name" value="FAD-bd_PCMH_sub2"/>
</dbReference>
<dbReference type="InterPro" id="IPR046342">
    <property type="entry name" value="CBS_dom_sf"/>
</dbReference>
<evidence type="ECO:0000256" key="8">
    <source>
        <dbReference type="PROSITE-ProRule" id="PRU01193"/>
    </source>
</evidence>
<dbReference type="InterPro" id="IPR044751">
    <property type="entry name" value="Ion_transp-like_CBS"/>
</dbReference>
<dbReference type="InterPro" id="IPR002550">
    <property type="entry name" value="CNNM"/>
</dbReference>
<name>A0A4R3JUW6_9PROT</name>
<dbReference type="AlphaFoldDB" id="A0A4R3JUW6"/>
<sequence>MEILFLLALILLNGLFSMSELALATVRRARLARLAEGGDKAAGVALALHDTPTRYLSTVQIGITSIGILSGIVGEAALASPLAGWLQTRGLAPDIGYFAATALVVVLITYVSIVIGEIVPKRLAQFHPEAIARWVARPILGLALITRPFVLLLSVSTDGLLRLLGKRGQSAPSVTEEEIHALLEEGSEAGVIERKEHEMVRNVFRLDERLLGSLMIPRADIVYLDLARPLEQNLRIVTESGHARFPVCRGGLDEVLGIVDTRQLLNLTLQGKPIDLAGLVQTEVFVPESLTGLELLEHFRSTGIQMVLVVDEYGELQGLVTLYDVLESVTGEFVPHGEAEAWAVQREDGSWLLDGLIPIPELKDQLGLKTVPEEEKGRYHTLSGLVMWLLGRLPQTGDVATWENWRLEVIDLDGKRIDKVLATRIPDAPRTQA</sequence>
<dbReference type="SUPFAM" id="SSF54631">
    <property type="entry name" value="CBS-domain pair"/>
    <property type="match status" value="1"/>
</dbReference>
<gene>
    <name evidence="12" type="ORF">EDC61_10847</name>
</gene>
<feature type="domain" description="CNNM transmembrane" evidence="11">
    <location>
        <begin position="1"/>
        <end position="196"/>
    </location>
</feature>
<dbReference type="Pfam" id="PF01595">
    <property type="entry name" value="CNNM"/>
    <property type="match status" value="1"/>
</dbReference>
<dbReference type="FunFam" id="3.30.465.10:FF:000023">
    <property type="entry name" value="Magnesium and cobalt transporter"/>
    <property type="match status" value="1"/>
</dbReference>
<keyword evidence="2 8" id="KW-0812">Transmembrane</keyword>